<dbReference type="EC" id="1.7.-.-" evidence="2"/>
<comment type="caution">
    <text evidence="2">The sequence shown here is derived from an EMBL/GenBank/DDBJ whole genome shotgun (WGS) entry which is preliminary data.</text>
</comment>
<keyword evidence="3" id="KW-1185">Reference proteome</keyword>
<name>E6K1E3_PARDN</name>
<dbReference type="KEGG" id="pdo:PSDT_0993"/>
<dbReference type="SUPFAM" id="SSF52218">
    <property type="entry name" value="Flavoproteins"/>
    <property type="match status" value="1"/>
</dbReference>
<dbReference type="Gene3D" id="3.40.50.360">
    <property type="match status" value="1"/>
</dbReference>
<dbReference type="InterPro" id="IPR050712">
    <property type="entry name" value="NAD(P)H-dep_reductase"/>
</dbReference>
<evidence type="ECO:0000259" key="1">
    <source>
        <dbReference type="Pfam" id="PF03358"/>
    </source>
</evidence>
<reference evidence="2 3" key="1">
    <citation type="submission" date="2010-12" db="EMBL/GenBank/DDBJ databases">
        <authorList>
            <person name="Muzny D."/>
            <person name="Qin X."/>
            <person name="Buhay C."/>
            <person name="Dugan-Rocha S."/>
            <person name="Ding Y."/>
            <person name="Chen G."/>
            <person name="Hawes A."/>
            <person name="Holder M."/>
            <person name="Jhangiani S."/>
            <person name="Johnson A."/>
            <person name="Khan Z."/>
            <person name="Li Z."/>
            <person name="Liu W."/>
            <person name="Liu X."/>
            <person name="Perez L."/>
            <person name="Shen H."/>
            <person name="Wang Q."/>
            <person name="Watt J."/>
            <person name="Xi L."/>
            <person name="Xin Y."/>
            <person name="Zhou J."/>
            <person name="Deng J."/>
            <person name="Jiang H."/>
            <person name="Liu Y."/>
            <person name="Qu J."/>
            <person name="Song X.-Z."/>
            <person name="Zhang L."/>
            <person name="Villasana D."/>
            <person name="Johnson A."/>
            <person name="Liu J."/>
            <person name="Liyanage D."/>
            <person name="Lorensuhewa L."/>
            <person name="Robinson T."/>
            <person name="Song A."/>
            <person name="Song B.-B."/>
            <person name="Dinh H."/>
            <person name="Thornton R."/>
            <person name="Coyle M."/>
            <person name="Francisco L."/>
            <person name="Jackson L."/>
            <person name="Javaid M."/>
            <person name="Korchina V."/>
            <person name="Kovar C."/>
            <person name="Mata R."/>
            <person name="Mathew T."/>
            <person name="Ngo R."/>
            <person name="Nguyen L."/>
            <person name="Nguyen N."/>
            <person name="Okwuonu G."/>
            <person name="Ongeri F."/>
            <person name="Pham C."/>
            <person name="Simmons D."/>
            <person name="Wilczek-Boney K."/>
            <person name="Hale W."/>
            <person name="Jakkamsetti A."/>
            <person name="Pham P."/>
            <person name="Ruth R."/>
            <person name="San Lucas F."/>
            <person name="Warren J."/>
            <person name="Zhang J."/>
            <person name="Zhao Z."/>
            <person name="Zhou C."/>
            <person name="Zhu D."/>
            <person name="Lee S."/>
            <person name="Bess C."/>
            <person name="Blankenburg K."/>
            <person name="Forbes L."/>
            <person name="Fu Q."/>
            <person name="Gubbala S."/>
            <person name="Hirani K."/>
            <person name="Jayaseelan J.C."/>
            <person name="Lara F."/>
            <person name="Munidasa M."/>
            <person name="Palculict T."/>
            <person name="Patil S."/>
            <person name="Pu L.-L."/>
            <person name="Saada N."/>
            <person name="Tang L."/>
            <person name="Weissenberger G."/>
            <person name="Zhu Y."/>
            <person name="Hemphill L."/>
            <person name="Shang Y."/>
            <person name="Youmans B."/>
            <person name="Ayvaz T."/>
            <person name="Ross M."/>
            <person name="Santibanez J."/>
            <person name="Aqrawi P."/>
            <person name="Gross S."/>
            <person name="Joshi V."/>
            <person name="Fowler G."/>
            <person name="Nazareth L."/>
            <person name="Reid J."/>
            <person name="Worley K."/>
            <person name="Petrosino J."/>
            <person name="Highlander S."/>
            <person name="Gibbs R."/>
        </authorList>
    </citation>
    <scope>NUCLEOTIDE SEQUENCE [LARGE SCALE GENOMIC DNA]</scope>
    <source>
        <strain evidence="2 3">DSM 10105</strain>
    </source>
</reference>
<proteinExistence type="predicted"/>
<dbReference type="RefSeq" id="WP_006289020.1">
    <property type="nucleotide sequence ID" value="NZ_AP012333.1"/>
</dbReference>
<dbReference type="HOGENOM" id="CLU_055322_4_0_11"/>
<dbReference type="InterPro" id="IPR029039">
    <property type="entry name" value="Flavoprotein-like_sf"/>
</dbReference>
<dbReference type="GO" id="GO:0005829">
    <property type="term" value="C:cytosol"/>
    <property type="evidence" value="ECO:0007669"/>
    <property type="project" value="TreeGrafter"/>
</dbReference>
<organism evidence="2 3">
    <name type="scientific">Parascardovia denticolens DSM 10105 = JCM 12538</name>
    <dbReference type="NCBI Taxonomy" id="864564"/>
    <lineage>
        <taxon>Bacteria</taxon>
        <taxon>Bacillati</taxon>
        <taxon>Actinomycetota</taxon>
        <taxon>Actinomycetes</taxon>
        <taxon>Bifidobacteriales</taxon>
        <taxon>Bifidobacteriaceae</taxon>
        <taxon>Parascardovia</taxon>
    </lineage>
</organism>
<sequence length="216" mass="23840">MKFVAIAGTNKTGSTNRKLIDYITDRYRRSEAGEDGPEVSFETLDIAGLPIFSKVAEEEVPPQVKDLAAAIESSDGVVFATPEYDHAVPAVLMNALAWLSYGIHPFYNKSVMIVGASYGNLGTSRAQLHLRRILDAPELHAFVLPSSEFLVDHSLQAFDDDGNLIDSGQVAKLDSLFRSFLEFAQASKAVTPRAYEKEEMKRYVYVSDPDSPVYGR</sequence>
<dbReference type="GO" id="GO:0016491">
    <property type="term" value="F:oxidoreductase activity"/>
    <property type="evidence" value="ECO:0007669"/>
    <property type="project" value="UniProtKB-KW"/>
</dbReference>
<dbReference type="GO" id="GO:0010181">
    <property type="term" value="F:FMN binding"/>
    <property type="evidence" value="ECO:0007669"/>
    <property type="project" value="TreeGrafter"/>
</dbReference>
<dbReference type="EMBL" id="AEON01000001">
    <property type="protein sequence ID" value="EFT83624.1"/>
    <property type="molecule type" value="Genomic_DNA"/>
</dbReference>
<keyword evidence="2" id="KW-0560">Oxidoreductase</keyword>
<evidence type="ECO:0000313" key="3">
    <source>
        <dbReference type="Proteomes" id="UP000004946"/>
    </source>
</evidence>
<dbReference type="AlphaFoldDB" id="E6K1E3"/>
<gene>
    <name evidence="2" type="ORF">HMPREF0620_0629</name>
</gene>
<dbReference type="InterPro" id="IPR005025">
    <property type="entry name" value="FMN_Rdtase-like_dom"/>
</dbReference>
<dbReference type="PANTHER" id="PTHR30543">
    <property type="entry name" value="CHROMATE REDUCTASE"/>
    <property type="match status" value="1"/>
</dbReference>
<dbReference type="eggNOG" id="COG0431">
    <property type="taxonomic scope" value="Bacteria"/>
</dbReference>
<dbReference type="PATRIC" id="fig|864564.6.peg.1080"/>
<dbReference type="PANTHER" id="PTHR30543:SF21">
    <property type="entry name" value="NAD(P)H-DEPENDENT FMN REDUCTASE LOT6"/>
    <property type="match status" value="1"/>
</dbReference>
<protein>
    <submittedName>
        <fullName evidence="2">Flavin reductase</fullName>
        <ecNumber evidence="2">1.7.-.-</ecNumber>
    </submittedName>
</protein>
<dbReference type="Proteomes" id="UP000004946">
    <property type="component" value="Chromosome"/>
</dbReference>
<dbReference type="Pfam" id="PF03358">
    <property type="entry name" value="FMN_red"/>
    <property type="match status" value="1"/>
</dbReference>
<feature type="domain" description="NADPH-dependent FMN reductase-like" evidence="1">
    <location>
        <begin position="1"/>
        <end position="154"/>
    </location>
</feature>
<accession>E6K1E3</accession>
<evidence type="ECO:0000313" key="2">
    <source>
        <dbReference type="EMBL" id="EFT83624.1"/>
    </source>
</evidence>